<evidence type="ECO:0000256" key="4">
    <source>
        <dbReference type="ARBA" id="ARBA00023235"/>
    </source>
</evidence>
<evidence type="ECO:0000256" key="3">
    <source>
        <dbReference type="ARBA" id="ARBA00022525"/>
    </source>
</evidence>
<dbReference type="AlphaFoldDB" id="B4CXD9"/>
<dbReference type="PANTHER" id="PTHR11954:SF6">
    <property type="entry name" value="MACROPHAGE MIGRATION INHIBITORY FACTOR"/>
    <property type="match status" value="1"/>
</dbReference>
<evidence type="ECO:0000256" key="11">
    <source>
        <dbReference type="ARBA" id="ARBA00042730"/>
    </source>
</evidence>
<comment type="caution">
    <text evidence="12">The sequence shown here is derived from an EMBL/GenBank/DDBJ whole genome shotgun (WGS) entry which is preliminary data.</text>
</comment>
<evidence type="ECO:0000256" key="7">
    <source>
        <dbReference type="ARBA" id="ARBA00038932"/>
    </source>
</evidence>
<comment type="catalytic activity">
    <reaction evidence="6">
        <text>L-dopachrome = 5,6-dihydroxyindole-2-carboxylate</text>
        <dbReference type="Rhea" id="RHEA:13041"/>
        <dbReference type="ChEBI" id="CHEBI:16875"/>
        <dbReference type="ChEBI" id="CHEBI:57509"/>
        <dbReference type="EC" id="5.3.3.12"/>
    </reaction>
</comment>
<dbReference type="GO" id="GO:0005125">
    <property type="term" value="F:cytokine activity"/>
    <property type="evidence" value="ECO:0007669"/>
    <property type="project" value="UniProtKB-KW"/>
</dbReference>
<evidence type="ECO:0000256" key="5">
    <source>
        <dbReference type="ARBA" id="ARBA00036735"/>
    </source>
</evidence>
<evidence type="ECO:0000313" key="13">
    <source>
        <dbReference type="Proteomes" id="UP000005824"/>
    </source>
</evidence>
<comment type="catalytic activity">
    <reaction evidence="5">
        <text>3-phenylpyruvate = enol-phenylpyruvate</text>
        <dbReference type="Rhea" id="RHEA:17097"/>
        <dbReference type="ChEBI" id="CHEBI:16815"/>
        <dbReference type="ChEBI" id="CHEBI:18005"/>
        <dbReference type="EC" id="5.3.2.1"/>
    </reaction>
</comment>
<comment type="subcellular location">
    <subcellularLocation>
        <location evidence="1">Secreted</location>
    </subcellularLocation>
</comment>
<dbReference type="PANTHER" id="PTHR11954">
    <property type="entry name" value="D-DOPACHROME DECARBOXYLASE"/>
    <property type="match status" value="1"/>
</dbReference>
<dbReference type="InParanoid" id="B4CXD9"/>
<dbReference type="GO" id="GO:0004167">
    <property type="term" value="F:dopachrome isomerase activity"/>
    <property type="evidence" value="ECO:0007669"/>
    <property type="project" value="UniProtKB-EC"/>
</dbReference>
<evidence type="ECO:0000256" key="6">
    <source>
        <dbReference type="ARBA" id="ARBA00036823"/>
    </source>
</evidence>
<keyword evidence="4" id="KW-0413">Isomerase</keyword>
<name>B4CXD9_9BACT</name>
<protein>
    <recommendedName>
        <fullName evidence="11">L-dopachrome isomerase</fullName>
        <ecNumber evidence="8">5.3.2.1</ecNumber>
        <ecNumber evidence="7">5.3.3.12</ecNumber>
    </recommendedName>
    <alternativeName>
        <fullName evidence="9">L-dopachrome tautomerase</fullName>
    </alternativeName>
    <alternativeName>
        <fullName evidence="10">Phenylpyruvate tautomerase</fullName>
    </alternativeName>
</protein>
<evidence type="ECO:0000256" key="9">
    <source>
        <dbReference type="ARBA" id="ARBA00041631"/>
    </source>
</evidence>
<dbReference type="eggNOG" id="COG1942">
    <property type="taxonomic scope" value="Bacteria"/>
</dbReference>
<evidence type="ECO:0000256" key="10">
    <source>
        <dbReference type="ARBA" id="ARBA00041912"/>
    </source>
</evidence>
<dbReference type="EC" id="5.3.2.1" evidence="8"/>
<dbReference type="GO" id="GO:0050178">
    <property type="term" value="F:phenylpyruvate tautomerase activity"/>
    <property type="evidence" value="ECO:0007669"/>
    <property type="project" value="UniProtKB-EC"/>
</dbReference>
<evidence type="ECO:0000313" key="12">
    <source>
        <dbReference type="EMBL" id="EDY20937.1"/>
    </source>
</evidence>
<dbReference type="EC" id="5.3.3.12" evidence="7"/>
<proteinExistence type="predicted"/>
<dbReference type="RefSeq" id="WP_006978556.1">
    <property type="nucleotide sequence ID" value="NZ_ABVL01000003.1"/>
</dbReference>
<dbReference type="GO" id="GO:0005615">
    <property type="term" value="C:extracellular space"/>
    <property type="evidence" value="ECO:0007669"/>
    <property type="project" value="UniProtKB-KW"/>
</dbReference>
<reference evidence="12 13" key="1">
    <citation type="journal article" date="2011" name="J. Bacteriol.">
        <title>Genome sequence of Chthoniobacter flavus Ellin428, an aerobic heterotrophic soil bacterium.</title>
        <authorList>
            <person name="Kant R."/>
            <person name="van Passel M.W."/>
            <person name="Palva A."/>
            <person name="Lucas S."/>
            <person name="Lapidus A."/>
            <person name="Glavina Del Rio T."/>
            <person name="Dalin E."/>
            <person name="Tice H."/>
            <person name="Bruce D."/>
            <person name="Goodwin L."/>
            <person name="Pitluck S."/>
            <person name="Larimer F.W."/>
            <person name="Land M.L."/>
            <person name="Hauser L."/>
            <person name="Sangwan P."/>
            <person name="de Vos W.M."/>
            <person name="Janssen P.H."/>
            <person name="Smidt H."/>
        </authorList>
    </citation>
    <scope>NUCLEOTIDE SEQUENCE [LARGE SCALE GENOMIC DNA]</scope>
    <source>
        <strain evidence="12 13">Ellin428</strain>
    </source>
</reference>
<dbReference type="Gene3D" id="3.30.429.10">
    <property type="entry name" value="Macrophage Migration Inhibitory Factor"/>
    <property type="match status" value="1"/>
</dbReference>
<dbReference type="SUPFAM" id="SSF55331">
    <property type="entry name" value="Tautomerase/MIF"/>
    <property type="match status" value="1"/>
</dbReference>
<evidence type="ECO:0000256" key="2">
    <source>
        <dbReference type="ARBA" id="ARBA00022514"/>
    </source>
</evidence>
<gene>
    <name evidence="12" type="ORF">CfE428DRAFT_1230</name>
</gene>
<evidence type="ECO:0000256" key="1">
    <source>
        <dbReference type="ARBA" id="ARBA00004613"/>
    </source>
</evidence>
<keyword evidence="2" id="KW-0202">Cytokine</keyword>
<keyword evidence="3" id="KW-0964">Secreted</keyword>
<dbReference type="STRING" id="497964.CfE428DRAFT_1230"/>
<sequence length="115" mass="12074">MPYLTVSTNAEISPGAEKQFLKEASLAVAVGTGKPEQYVMVKFEAAQSMLFAGSDEPAAFVELKSIGFPAGGVEKIAASLCTLVANHLHVPSGRIFTVFHDVKAPMWGQGGGMFG</sequence>
<keyword evidence="13" id="KW-1185">Reference proteome</keyword>
<evidence type="ECO:0000256" key="8">
    <source>
        <dbReference type="ARBA" id="ARBA00039086"/>
    </source>
</evidence>
<accession>B4CXD9</accession>
<dbReference type="Pfam" id="PF01187">
    <property type="entry name" value="MIF"/>
    <property type="match status" value="1"/>
</dbReference>
<dbReference type="EMBL" id="ABVL01000003">
    <property type="protein sequence ID" value="EDY20937.1"/>
    <property type="molecule type" value="Genomic_DNA"/>
</dbReference>
<dbReference type="InterPro" id="IPR014347">
    <property type="entry name" value="Tautomerase/MIF_sf"/>
</dbReference>
<organism evidence="12 13">
    <name type="scientific">Chthoniobacter flavus Ellin428</name>
    <dbReference type="NCBI Taxonomy" id="497964"/>
    <lineage>
        <taxon>Bacteria</taxon>
        <taxon>Pseudomonadati</taxon>
        <taxon>Verrucomicrobiota</taxon>
        <taxon>Spartobacteria</taxon>
        <taxon>Chthoniobacterales</taxon>
        <taxon>Chthoniobacteraceae</taxon>
        <taxon>Chthoniobacter</taxon>
    </lineage>
</organism>
<dbReference type="Proteomes" id="UP000005824">
    <property type="component" value="Unassembled WGS sequence"/>
</dbReference>
<dbReference type="InterPro" id="IPR001398">
    <property type="entry name" value="Macrophage_inhib_fac"/>
</dbReference>